<evidence type="ECO:0000313" key="2">
    <source>
        <dbReference type="EMBL" id="STX29231.1"/>
    </source>
</evidence>
<dbReference type="EMBL" id="UGNV01000001">
    <property type="protein sequence ID" value="STX29231.1"/>
    <property type="molecule type" value="Genomic_DNA"/>
</dbReference>
<reference evidence="2 3" key="1">
    <citation type="submission" date="2018-06" db="EMBL/GenBank/DDBJ databases">
        <authorList>
            <consortium name="Pathogen Informatics"/>
            <person name="Doyle S."/>
        </authorList>
    </citation>
    <scope>NUCLEOTIDE SEQUENCE [LARGE SCALE GENOMIC DNA]</scope>
    <source>
        <strain evidence="2 3">NCTC13315</strain>
    </source>
</reference>
<feature type="coiled-coil region" evidence="1">
    <location>
        <begin position="188"/>
        <end position="281"/>
    </location>
</feature>
<dbReference type="RefSeq" id="WP_115302920.1">
    <property type="nucleotide sequence ID" value="NZ_CAAAHO010000007.1"/>
</dbReference>
<keyword evidence="3" id="KW-1185">Reference proteome</keyword>
<name>A0A378I3F3_9GAMM</name>
<evidence type="ECO:0000313" key="3">
    <source>
        <dbReference type="Proteomes" id="UP000254968"/>
    </source>
</evidence>
<organism evidence="2 3">
    <name type="scientific">Legionella beliardensis</name>
    <dbReference type="NCBI Taxonomy" id="91822"/>
    <lineage>
        <taxon>Bacteria</taxon>
        <taxon>Pseudomonadati</taxon>
        <taxon>Pseudomonadota</taxon>
        <taxon>Gammaproteobacteria</taxon>
        <taxon>Legionellales</taxon>
        <taxon>Legionellaceae</taxon>
        <taxon>Legionella</taxon>
    </lineage>
</organism>
<sequence>MSKISIYVNIPGKQSTELRTYKISKKAMFNIAEIVNQHARPADSDIHSEESHIIIDGKHYEFDKQNIHYYEEIKSELLKLEKGKSVDLEEDDGLVETVEDQKKIIEISANKKEVISEPSFTVQSIIDTVQEKLAQFSQLNDANYREKINISKRLPAVLADFYREIEDLRKVIPGPKLDLSSYRGNGRQEQLISKKQELERQLQSVDAILATLSNAKSTHLQIAFSRSKDDLGNFDLKKLNKHYVALTKTLEQLNDALDLHFQQIKTELEIIEEKKEEEKFENSIVIRTWYGSENDEEDTRQIMGIPTDGHTTVELYKNKNERIYLGFYVVPDRQDQSLVKQAFKKAGLPSPTVGKGYFVDLGYDQSLVGKDKKFRRCETVVVKCDRPGAELDFNAAYEWARRTKAKYPSKGKGSKKIQIIDDYNFYNKNCASFGIEALRQAGAESVLKYSGSTLASLDTPTGVRKYAQSLEKTLAERAKIYAEENKILADGSKTLQEKYSYYIKFAIARLELVKTADPELQTALDSLIGQLYNAADEIAKLPDTEVKGYIDELFVNLHGVINHFIVQDTHADCSEIIETLKNLSSLMPPQDKLFINVITSSIVNNLHSYNSRHVNGEFGDFKITYLDMNNKVSSVAYDSDMSLFAKTLQIRTTLYQLNELYQAEREGYKDKEKSYKKKEDREKLKAHFTNLTDYYRAAHEQLVNTLATLRNEIYFKPGALEINNAHLDNLMKLFLPANIQIAQQLSVPNLLQNAKSENTWADASNLPRLKDNDRTNILRGKGEASKPNILAFWNWPKRHQHFEFEHRVKVYQIVNNDQLHWKAKLQLIDNLVAENKPGLLKVWRQDERKRYDNLKAQASFICLLEAFTEGKLSEANFAVEIEKIIPDIEESKRPALTQFKKDFLDGYQVLVNKESKDNANSQAQQHKPYTYKNMLGELLKTTANTSLSRGDMFEDLGMAIYADRQYSRLNPQLTKRKESQAPKPDPTPEEQVQIEVGLWQLMG</sequence>
<accession>A0A378I3F3</accession>
<dbReference type="OrthoDB" id="9801455at2"/>
<dbReference type="Proteomes" id="UP000254968">
    <property type="component" value="Unassembled WGS sequence"/>
</dbReference>
<protein>
    <submittedName>
        <fullName evidence="2">Uncharacterized protein</fullName>
    </submittedName>
</protein>
<proteinExistence type="predicted"/>
<dbReference type="AlphaFoldDB" id="A0A378I3F3"/>
<keyword evidence="1" id="KW-0175">Coiled coil</keyword>
<gene>
    <name evidence="2" type="ORF">NCTC13315_01769</name>
</gene>
<evidence type="ECO:0000256" key="1">
    <source>
        <dbReference type="SAM" id="Coils"/>
    </source>
</evidence>